<evidence type="ECO:0000313" key="3">
    <source>
        <dbReference type="Proteomes" id="UP000315471"/>
    </source>
</evidence>
<dbReference type="EMBL" id="SJPY01000001">
    <property type="protein sequence ID" value="TWU44934.1"/>
    <property type="molecule type" value="Genomic_DNA"/>
</dbReference>
<accession>A0A5C6E8P6</accession>
<keyword evidence="3" id="KW-1185">Reference proteome</keyword>
<evidence type="ECO:0000313" key="2">
    <source>
        <dbReference type="EMBL" id="TWU44934.1"/>
    </source>
</evidence>
<protein>
    <recommendedName>
        <fullName evidence="1">Bacteriophage T5 Orf172 DNA-binding domain-containing protein</fullName>
    </recommendedName>
</protein>
<dbReference type="RefSeq" id="WP_146597747.1">
    <property type="nucleotide sequence ID" value="NZ_SJPY01000001.1"/>
</dbReference>
<proteinExistence type="predicted"/>
<evidence type="ECO:0000259" key="1">
    <source>
        <dbReference type="SMART" id="SM00974"/>
    </source>
</evidence>
<dbReference type="Proteomes" id="UP000315471">
    <property type="component" value="Unassembled WGS sequence"/>
</dbReference>
<sequence length="400" mass="46073">MKHFEEELERILADDPLGLLDVKPKPSNAITADQRLVASFEEINAFYREYNREPGESRDIGERRLFSRLKGLRDSPARAAALKDYDVFDLLGDVKNVDPATIESIDDVLNDDTLGLLDVDCQTESDPEDIFDLKHVSKTPEKPDHVAKRKACKEFDQFEPLFQEQHALMQSGMRVTVPFRSERQIREETFFVLDGLLVYVGKLGKWQKKKHGNYNARLYCVFGNGTESNMLLRSLASALWKDKTSRQIIDAHQRELFESEYAITQEDEATGYIYVLRSLSDDPRIQEIDDLFKVGFSSQPVDHRTANATKDPTFLMADVMPVTHFATYNLNPQQLEKLLHRFFAKACLNLDIFDATGQRHTPREWFVVPLHIIEAAVNLLINGEIVNYRYDELNQEIIEK</sequence>
<dbReference type="AlphaFoldDB" id="A0A5C6E8P6"/>
<reference evidence="2 3" key="1">
    <citation type="submission" date="2019-02" db="EMBL/GenBank/DDBJ databases">
        <title>Deep-cultivation of Planctomycetes and their phenomic and genomic characterization uncovers novel biology.</title>
        <authorList>
            <person name="Wiegand S."/>
            <person name="Jogler M."/>
            <person name="Boedeker C."/>
            <person name="Pinto D."/>
            <person name="Vollmers J."/>
            <person name="Rivas-Marin E."/>
            <person name="Kohn T."/>
            <person name="Peeters S.H."/>
            <person name="Heuer A."/>
            <person name="Rast P."/>
            <person name="Oberbeckmann S."/>
            <person name="Bunk B."/>
            <person name="Jeske O."/>
            <person name="Meyerdierks A."/>
            <person name="Storesund J.E."/>
            <person name="Kallscheuer N."/>
            <person name="Luecker S."/>
            <person name="Lage O.M."/>
            <person name="Pohl T."/>
            <person name="Merkel B.J."/>
            <person name="Hornburger P."/>
            <person name="Mueller R.-W."/>
            <person name="Bruemmer F."/>
            <person name="Labrenz M."/>
            <person name="Spormann A.M."/>
            <person name="Op Den Camp H."/>
            <person name="Overmann J."/>
            <person name="Amann R."/>
            <person name="Jetten M.S.M."/>
            <person name="Mascher T."/>
            <person name="Medema M.H."/>
            <person name="Devos D.P."/>
            <person name="Kaster A.-K."/>
            <person name="Ovreas L."/>
            <person name="Rohde M."/>
            <person name="Galperin M.Y."/>
            <person name="Jogler C."/>
        </authorList>
    </citation>
    <scope>NUCLEOTIDE SEQUENCE [LARGE SCALE GENOMIC DNA]</scope>
    <source>
        <strain evidence="2 3">Q31b</strain>
    </source>
</reference>
<comment type="caution">
    <text evidence="2">The sequence shown here is derived from an EMBL/GenBank/DDBJ whole genome shotgun (WGS) entry which is preliminary data.</text>
</comment>
<dbReference type="SMART" id="SM00974">
    <property type="entry name" value="T5orf172"/>
    <property type="match status" value="1"/>
</dbReference>
<dbReference type="InterPro" id="IPR018306">
    <property type="entry name" value="Phage_T5_Orf172_DNA-bd"/>
</dbReference>
<dbReference type="OrthoDB" id="9814995at2"/>
<name>A0A5C6E8P6_9BACT</name>
<feature type="domain" description="Bacteriophage T5 Orf172 DNA-binding" evidence="1">
    <location>
        <begin position="286"/>
        <end position="380"/>
    </location>
</feature>
<dbReference type="Pfam" id="PF13455">
    <property type="entry name" value="MUG113"/>
    <property type="match status" value="1"/>
</dbReference>
<organism evidence="2 3">
    <name type="scientific">Novipirellula aureliae</name>
    <dbReference type="NCBI Taxonomy" id="2527966"/>
    <lineage>
        <taxon>Bacteria</taxon>
        <taxon>Pseudomonadati</taxon>
        <taxon>Planctomycetota</taxon>
        <taxon>Planctomycetia</taxon>
        <taxon>Pirellulales</taxon>
        <taxon>Pirellulaceae</taxon>
        <taxon>Novipirellula</taxon>
    </lineage>
</organism>
<gene>
    <name evidence="2" type="ORF">Q31b_01050</name>
</gene>